<dbReference type="AlphaFoldDB" id="A0A9D1MDE0"/>
<comment type="caution">
    <text evidence="1">The sequence shown here is derived from an EMBL/GenBank/DDBJ whole genome shotgun (WGS) entry which is preliminary data.</text>
</comment>
<name>A0A9D1MDE0_9FIRM</name>
<dbReference type="Proteomes" id="UP000824109">
    <property type="component" value="Unassembled WGS sequence"/>
</dbReference>
<evidence type="ECO:0000313" key="1">
    <source>
        <dbReference type="EMBL" id="HIU58109.1"/>
    </source>
</evidence>
<evidence type="ECO:0000313" key="2">
    <source>
        <dbReference type="Proteomes" id="UP000824109"/>
    </source>
</evidence>
<gene>
    <name evidence="1" type="ORF">IAA61_09920</name>
</gene>
<accession>A0A9D1MDE0</accession>
<organism evidence="1 2">
    <name type="scientific">Candidatus Ornithomonoglobus merdipullorum</name>
    <dbReference type="NCBI Taxonomy" id="2840895"/>
    <lineage>
        <taxon>Bacteria</taxon>
        <taxon>Bacillati</taxon>
        <taxon>Bacillota</taxon>
        <taxon>Clostridia</taxon>
        <taxon>Candidatus Ornithomonoglobus</taxon>
    </lineage>
</organism>
<sequence length="55" mass="6278">MEFNSTLELLQSDPRSKAYFDSLPAAVQKQLLDKYTGAKNLEELRVFGDDLRTTL</sequence>
<dbReference type="EMBL" id="DVNB01000100">
    <property type="protein sequence ID" value="HIU58109.1"/>
    <property type="molecule type" value="Genomic_DNA"/>
</dbReference>
<reference evidence="1" key="2">
    <citation type="journal article" date="2021" name="PeerJ">
        <title>Extensive microbial diversity within the chicken gut microbiome revealed by metagenomics and culture.</title>
        <authorList>
            <person name="Gilroy R."/>
            <person name="Ravi A."/>
            <person name="Getino M."/>
            <person name="Pursley I."/>
            <person name="Horton D.L."/>
            <person name="Alikhan N.F."/>
            <person name="Baker D."/>
            <person name="Gharbi K."/>
            <person name="Hall N."/>
            <person name="Watson M."/>
            <person name="Adriaenssens E.M."/>
            <person name="Foster-Nyarko E."/>
            <person name="Jarju S."/>
            <person name="Secka A."/>
            <person name="Antonio M."/>
            <person name="Oren A."/>
            <person name="Chaudhuri R.R."/>
            <person name="La Ragione R."/>
            <person name="Hildebrand F."/>
            <person name="Pallen M.J."/>
        </authorList>
    </citation>
    <scope>NUCLEOTIDE SEQUENCE</scope>
    <source>
        <strain evidence="1">USAMLcec3-3695</strain>
    </source>
</reference>
<proteinExistence type="predicted"/>
<protein>
    <submittedName>
        <fullName evidence="1">Uncharacterized protein</fullName>
    </submittedName>
</protein>
<reference evidence="1" key="1">
    <citation type="submission" date="2020-10" db="EMBL/GenBank/DDBJ databases">
        <authorList>
            <person name="Gilroy R."/>
        </authorList>
    </citation>
    <scope>NUCLEOTIDE SEQUENCE</scope>
    <source>
        <strain evidence="1">USAMLcec3-3695</strain>
    </source>
</reference>